<dbReference type="OrthoDB" id="79830at2759"/>
<gene>
    <name evidence="3" type="primary">LOC113070375</name>
</gene>
<protein>
    <submittedName>
        <fullName evidence="3">Nuclear pore complex protein Nup153-like</fullName>
    </submittedName>
</protein>
<keyword evidence="2" id="KW-1185">Reference proteome</keyword>
<proteinExistence type="predicted"/>
<feature type="compositionally biased region" description="Low complexity" evidence="1">
    <location>
        <begin position="82"/>
        <end position="94"/>
    </location>
</feature>
<name>A0A6P6MS96_CARAU</name>
<dbReference type="Proteomes" id="UP000515129">
    <property type="component" value="Unplaced"/>
</dbReference>
<sequence>MTETSAPKPPFGLMANSSSTPASSSSIPSLFGTPTTSSLTPTPAPSSTFVFGQNTSTDHTVAKTFMFGQQPQDSQPAPPAAPSAAPAPVQPFQFGSGTNSSSTAFTFGAVASSTPASSG</sequence>
<feature type="region of interest" description="Disordered" evidence="1">
    <location>
        <begin position="1"/>
        <end position="47"/>
    </location>
</feature>
<evidence type="ECO:0000313" key="3">
    <source>
        <dbReference type="RefSeq" id="XP_026099442.1"/>
    </source>
</evidence>
<dbReference type="AlphaFoldDB" id="A0A6P6MS96"/>
<feature type="compositionally biased region" description="Low complexity" evidence="1">
    <location>
        <begin position="17"/>
        <end position="47"/>
    </location>
</feature>
<evidence type="ECO:0000313" key="2">
    <source>
        <dbReference type="Proteomes" id="UP000515129"/>
    </source>
</evidence>
<organism evidence="2 3">
    <name type="scientific">Carassius auratus</name>
    <name type="common">Goldfish</name>
    <dbReference type="NCBI Taxonomy" id="7957"/>
    <lineage>
        <taxon>Eukaryota</taxon>
        <taxon>Metazoa</taxon>
        <taxon>Chordata</taxon>
        <taxon>Craniata</taxon>
        <taxon>Vertebrata</taxon>
        <taxon>Euteleostomi</taxon>
        <taxon>Actinopterygii</taxon>
        <taxon>Neopterygii</taxon>
        <taxon>Teleostei</taxon>
        <taxon>Ostariophysi</taxon>
        <taxon>Cypriniformes</taxon>
        <taxon>Cyprinidae</taxon>
        <taxon>Cyprininae</taxon>
        <taxon>Carassius</taxon>
    </lineage>
</organism>
<reference evidence="3" key="1">
    <citation type="submission" date="2025-08" db="UniProtKB">
        <authorList>
            <consortium name="RefSeq"/>
        </authorList>
    </citation>
    <scope>IDENTIFICATION</scope>
    <source>
        <strain evidence="3">Wakin</strain>
        <tissue evidence="3">Muscle</tissue>
    </source>
</reference>
<dbReference type="RefSeq" id="XP_026099442.1">
    <property type="nucleotide sequence ID" value="XM_026243657.1"/>
</dbReference>
<accession>A0A6P6MS96</accession>
<dbReference type="KEGG" id="caua:113070375"/>
<dbReference type="GeneID" id="113070375"/>
<feature type="region of interest" description="Disordered" evidence="1">
    <location>
        <begin position="68"/>
        <end position="98"/>
    </location>
</feature>
<evidence type="ECO:0000256" key="1">
    <source>
        <dbReference type="SAM" id="MobiDB-lite"/>
    </source>
</evidence>